<proteinExistence type="predicted"/>
<keyword evidence="1" id="KW-0472">Membrane</keyword>
<evidence type="ECO:0000313" key="3">
    <source>
        <dbReference type="Proteomes" id="UP001153620"/>
    </source>
</evidence>
<accession>A0A9N9RKS3</accession>
<dbReference type="AlphaFoldDB" id="A0A9N9RKS3"/>
<feature type="transmembrane region" description="Helical" evidence="1">
    <location>
        <begin position="68"/>
        <end position="95"/>
    </location>
</feature>
<dbReference type="Proteomes" id="UP001153620">
    <property type="component" value="Chromosome 1"/>
</dbReference>
<evidence type="ECO:0000256" key="1">
    <source>
        <dbReference type="SAM" id="Phobius"/>
    </source>
</evidence>
<evidence type="ECO:0000313" key="2">
    <source>
        <dbReference type="EMBL" id="CAG9798707.1"/>
    </source>
</evidence>
<reference evidence="2" key="1">
    <citation type="submission" date="2022-01" db="EMBL/GenBank/DDBJ databases">
        <authorList>
            <person name="King R."/>
        </authorList>
    </citation>
    <scope>NUCLEOTIDE SEQUENCE</scope>
</reference>
<reference evidence="2" key="2">
    <citation type="submission" date="2022-10" db="EMBL/GenBank/DDBJ databases">
        <authorList>
            <consortium name="ENA_rothamsted_submissions"/>
            <consortium name="culmorum"/>
            <person name="King R."/>
        </authorList>
    </citation>
    <scope>NUCLEOTIDE SEQUENCE</scope>
</reference>
<dbReference type="EMBL" id="OU895877">
    <property type="protein sequence ID" value="CAG9798707.1"/>
    <property type="molecule type" value="Genomic_DNA"/>
</dbReference>
<protein>
    <submittedName>
        <fullName evidence="2">Uncharacterized protein</fullName>
    </submittedName>
</protein>
<keyword evidence="1" id="KW-1133">Transmembrane helix</keyword>
<organism evidence="2 3">
    <name type="scientific">Chironomus riparius</name>
    <dbReference type="NCBI Taxonomy" id="315576"/>
    <lineage>
        <taxon>Eukaryota</taxon>
        <taxon>Metazoa</taxon>
        <taxon>Ecdysozoa</taxon>
        <taxon>Arthropoda</taxon>
        <taxon>Hexapoda</taxon>
        <taxon>Insecta</taxon>
        <taxon>Pterygota</taxon>
        <taxon>Neoptera</taxon>
        <taxon>Endopterygota</taxon>
        <taxon>Diptera</taxon>
        <taxon>Nematocera</taxon>
        <taxon>Chironomoidea</taxon>
        <taxon>Chironomidae</taxon>
        <taxon>Chironominae</taxon>
        <taxon>Chironomus</taxon>
    </lineage>
</organism>
<keyword evidence="1" id="KW-0812">Transmembrane</keyword>
<gene>
    <name evidence="2" type="ORF">CHIRRI_LOCUS1689</name>
</gene>
<sequence length="170" mass="19495">MKEPICNGCCCFSLRTGGLIIGWLNSLIGLFGLIITISVLGYKLSESSDLTYVDMNDFYGLRYVDRTAFIVMGFFLAIIFLIEGTSAVLLIIGIVKGHHKKMYMYLIVSFIEIILEFFELFKSGNSTREIIKDLFGISFQIYYFCVVHSLYTVTKYGNRQPRESYTEEFI</sequence>
<keyword evidence="3" id="KW-1185">Reference proteome</keyword>
<feature type="transmembrane region" description="Helical" evidence="1">
    <location>
        <begin position="134"/>
        <end position="153"/>
    </location>
</feature>
<feature type="transmembrane region" description="Helical" evidence="1">
    <location>
        <begin position="20"/>
        <end position="42"/>
    </location>
</feature>
<dbReference type="OrthoDB" id="8118226at2759"/>
<name>A0A9N9RKS3_9DIPT</name>
<feature type="transmembrane region" description="Helical" evidence="1">
    <location>
        <begin position="102"/>
        <end position="122"/>
    </location>
</feature>